<dbReference type="PANTHER" id="PTHR35506:SF1">
    <property type="entry name" value="OS02G0135600 PROTEIN"/>
    <property type="match status" value="1"/>
</dbReference>
<evidence type="ECO:0000313" key="2">
    <source>
        <dbReference type="Proteomes" id="UP000077051"/>
    </source>
</evidence>
<proteinExistence type="predicted"/>
<dbReference type="EMBL" id="AMYB01000002">
    <property type="protein sequence ID" value="OAD07011.1"/>
    <property type="molecule type" value="Genomic_DNA"/>
</dbReference>
<protein>
    <submittedName>
        <fullName evidence="1">Uncharacterized protein</fullName>
    </submittedName>
</protein>
<sequence>MSHIPKRALVYYCPYTLPDQHPLEHVHQVAREGCSGQIALEKESSGTCKKKNSQPYSSQTVLQLLGLFGASDIKSEFKQRFNDMSLAVVSNDPDTVQMAQQQLGCHCQGIAPQLPVEQDVVFVDFTGYSDVDAWSTLDTLVGQQARPDTIQCIISTSSTEETTDSHHQPWWDTIVPRQSHVMKNGEPLKEAVQDQTLVYAYLHVGSSRRDGVSAFNAADIKSKGSNGTILAWHLLAEIGHKLGFVPKYGA</sequence>
<reference evidence="1 2" key="1">
    <citation type="submission" date="2015-06" db="EMBL/GenBank/DDBJ databases">
        <title>Expansion of signal transduction pathways in fungi by whole-genome duplication.</title>
        <authorList>
            <consortium name="DOE Joint Genome Institute"/>
            <person name="Corrochano L.M."/>
            <person name="Kuo A."/>
            <person name="Marcet-Houben M."/>
            <person name="Polaino S."/>
            <person name="Salamov A."/>
            <person name="Villalobos J.M."/>
            <person name="Alvarez M.I."/>
            <person name="Avalos J."/>
            <person name="Benito E.P."/>
            <person name="Benoit I."/>
            <person name="Burger G."/>
            <person name="Camino L.P."/>
            <person name="Canovas D."/>
            <person name="Cerda-Olmedo E."/>
            <person name="Cheng J.-F."/>
            <person name="Dominguez A."/>
            <person name="Elias M."/>
            <person name="Eslava A.P."/>
            <person name="Glaser F."/>
            <person name="Grimwood J."/>
            <person name="Gutierrez G."/>
            <person name="Heitman J."/>
            <person name="Henrissat B."/>
            <person name="Iturriaga E.A."/>
            <person name="Lang B.F."/>
            <person name="Lavin J.L."/>
            <person name="Lee S."/>
            <person name="Li W."/>
            <person name="Lindquist E."/>
            <person name="Lopez-Garcia S."/>
            <person name="Luque E.M."/>
            <person name="Marcos A.T."/>
            <person name="Martin J."/>
            <person name="Mccluskey K."/>
            <person name="Medina H.R."/>
            <person name="Miralles-Duran A."/>
            <person name="Miyazaki A."/>
            <person name="Munoz-Torres E."/>
            <person name="Oguiza J.A."/>
            <person name="Ohm R."/>
            <person name="Olmedo M."/>
            <person name="Orejas M."/>
            <person name="Ortiz-Castellanos L."/>
            <person name="Pisabarro A.G."/>
            <person name="Rodriguez-Romero J."/>
            <person name="Ruiz-Herrera J."/>
            <person name="Ruiz-Vazquez R."/>
            <person name="Sanz C."/>
            <person name="Schackwitz W."/>
            <person name="Schmutz J."/>
            <person name="Shahriari M."/>
            <person name="Shelest E."/>
            <person name="Silva-Franco F."/>
            <person name="Soanes D."/>
            <person name="Syed K."/>
            <person name="Tagua V.G."/>
            <person name="Talbot N.J."/>
            <person name="Thon M."/>
            <person name="De Vries R.P."/>
            <person name="Wiebenga A."/>
            <person name="Yadav J.S."/>
            <person name="Braun E.L."/>
            <person name="Baker S."/>
            <person name="Garre V."/>
            <person name="Horwitz B."/>
            <person name="Torres-Martinez S."/>
            <person name="Idnurm A."/>
            <person name="Herrera-Estrella A."/>
            <person name="Gabaldon T."/>
            <person name="Grigoriev I.V."/>
        </authorList>
    </citation>
    <scope>NUCLEOTIDE SEQUENCE [LARGE SCALE GENOMIC DNA]</scope>
    <source>
        <strain evidence="1 2">CBS 277.49</strain>
    </source>
</reference>
<dbReference type="Proteomes" id="UP000077051">
    <property type="component" value="Unassembled WGS sequence"/>
</dbReference>
<dbReference type="VEuPathDB" id="FungiDB:MUCCIDRAFT_77981"/>
<evidence type="ECO:0000313" key="1">
    <source>
        <dbReference type="EMBL" id="OAD07011.1"/>
    </source>
</evidence>
<accession>A0A168P156</accession>
<dbReference type="OrthoDB" id="2288700at2759"/>
<comment type="caution">
    <text evidence="1">The sequence shown here is derived from an EMBL/GenBank/DDBJ whole genome shotgun (WGS) entry which is preliminary data.</text>
</comment>
<dbReference type="PANTHER" id="PTHR35506">
    <property type="entry name" value="OS02G0135600 PROTEIN"/>
    <property type="match status" value="1"/>
</dbReference>
<keyword evidence="2" id="KW-1185">Reference proteome</keyword>
<organism evidence="1 2">
    <name type="scientific">Mucor lusitanicus CBS 277.49</name>
    <dbReference type="NCBI Taxonomy" id="747725"/>
    <lineage>
        <taxon>Eukaryota</taxon>
        <taxon>Fungi</taxon>
        <taxon>Fungi incertae sedis</taxon>
        <taxon>Mucoromycota</taxon>
        <taxon>Mucoromycotina</taxon>
        <taxon>Mucoromycetes</taxon>
        <taxon>Mucorales</taxon>
        <taxon>Mucorineae</taxon>
        <taxon>Mucoraceae</taxon>
        <taxon>Mucor</taxon>
    </lineage>
</organism>
<gene>
    <name evidence="1" type="ORF">MUCCIDRAFT_77981</name>
</gene>
<dbReference type="AlphaFoldDB" id="A0A168P156"/>
<name>A0A168P156_MUCCL</name>